<dbReference type="RefSeq" id="WP_173414094.1">
    <property type="nucleotide sequence ID" value="NZ_CP054139.1"/>
</dbReference>
<dbReference type="InterPro" id="IPR003329">
    <property type="entry name" value="Cytidylyl_trans"/>
</dbReference>
<dbReference type="SUPFAM" id="SSF53448">
    <property type="entry name" value="Nucleotide-diphospho-sugar transferases"/>
    <property type="match status" value="1"/>
</dbReference>
<organism evidence="1 2">
    <name type="scientific">Mucilaginibacter mali</name>
    <dbReference type="NCBI Taxonomy" id="2740462"/>
    <lineage>
        <taxon>Bacteria</taxon>
        <taxon>Pseudomonadati</taxon>
        <taxon>Bacteroidota</taxon>
        <taxon>Sphingobacteriia</taxon>
        <taxon>Sphingobacteriales</taxon>
        <taxon>Sphingobacteriaceae</taxon>
        <taxon>Mucilaginibacter</taxon>
    </lineage>
</organism>
<dbReference type="EMBL" id="CP054139">
    <property type="protein sequence ID" value="QKJ29400.1"/>
    <property type="molecule type" value="Genomic_DNA"/>
</dbReference>
<dbReference type="KEGG" id="mmab:HQ865_06395"/>
<protein>
    <recommendedName>
        <fullName evidence="3">Spore coat polysaccharide biosynthesis protein SpsF</fullName>
    </recommendedName>
</protein>
<evidence type="ECO:0000313" key="2">
    <source>
        <dbReference type="Proteomes" id="UP000505355"/>
    </source>
</evidence>
<dbReference type="Pfam" id="PF02348">
    <property type="entry name" value="CTP_transf_3"/>
    <property type="match status" value="1"/>
</dbReference>
<evidence type="ECO:0008006" key="3">
    <source>
        <dbReference type="Google" id="ProtNLM"/>
    </source>
</evidence>
<sequence>MTGIFITARLGSTRLSQKHLIEANGKTFIEWLIQRYACEFDTEIKNNEIKIFITSSIAPENHKFAELLKHQNVDIFYGSDENIPLRHLECAEANKINKIISIDGDDILCSAKAARLVFEGLKQHEIVQTSGLPIGMNVFGYSKTILETSLRNHISKKLETGWGKIFDNYEKYNIAFVANDNEKKIRMTLDYPDDALFFKKIIQIMGDKIISISDNELINIILEQKIYLLNTHLNEQYLVNFNKLKELEN</sequence>
<name>A0A7D4UNV6_9SPHI</name>
<accession>A0A7D4UNV6</accession>
<gene>
    <name evidence="1" type="ORF">HQ865_06395</name>
</gene>
<reference evidence="1 2" key="1">
    <citation type="submission" date="2020-05" db="EMBL/GenBank/DDBJ databases">
        <title>Mucilaginibacter mali sp. nov.</title>
        <authorList>
            <person name="Kim H.S."/>
            <person name="Lee K.C."/>
            <person name="Suh M.K."/>
            <person name="Kim J.-S."/>
            <person name="Han K.-I."/>
            <person name="Eom M.K."/>
            <person name="Shin Y.K."/>
            <person name="Lee J.-S."/>
        </authorList>
    </citation>
    <scope>NUCLEOTIDE SEQUENCE [LARGE SCALE GENOMIC DNA]</scope>
    <source>
        <strain evidence="1 2">G2-14</strain>
    </source>
</reference>
<dbReference type="AlphaFoldDB" id="A0A7D4UNV6"/>
<dbReference type="Gene3D" id="3.90.550.10">
    <property type="entry name" value="Spore Coat Polysaccharide Biosynthesis Protein SpsA, Chain A"/>
    <property type="match status" value="1"/>
</dbReference>
<keyword evidence="2" id="KW-1185">Reference proteome</keyword>
<evidence type="ECO:0000313" key="1">
    <source>
        <dbReference type="EMBL" id="QKJ29400.1"/>
    </source>
</evidence>
<proteinExistence type="predicted"/>
<dbReference type="Proteomes" id="UP000505355">
    <property type="component" value="Chromosome"/>
</dbReference>
<dbReference type="InterPro" id="IPR029044">
    <property type="entry name" value="Nucleotide-diphossugar_trans"/>
</dbReference>